<feature type="domain" description="DUF4470" evidence="2">
    <location>
        <begin position="166"/>
        <end position="271"/>
    </location>
</feature>
<sequence>MTAPDAAIAEIIRKQGNELYKLGKLAEAGREYEKAAALAPNDPTPLSNLSSVKFELGEYSSAVEYILKSLQLTQDNSDAAARKKRTLHERLAKCYIHGRRFEQARKISEEIGDGASADGILGGLEALSAWTAAASEEDAPAHRMLMLDRLPRLMTNLENMTEYYAIGHDMAENLFDDRLQKSCSSQDSVALMLCGSGDARHVLNTLFMMGIREMSRKKRLCKDLHITLVDINAAAIARTLILLDMIVVYSVLRVNNTLEIEDAPTVMAYLYVAQVVPAIVNQKLQTHIEALLHGLENEDEPLYDWLYLPPATRKAVAQVLRRWQNPPQDCCYSPRLIRRTVLARIKSERVRMSPMYGHDHRMKAEPGFELDRKSFDDLGVVLPSKGFAERRDEPLVAMMEEYRKGSKAAKQKLAAHIDENWVTNLTLIDFDYSEACNNANDPLYPMVGDEAKVPSIESDPTELAMMFPEISRGQGVLNNVGNFFATTALILVRFGGENRLMIEAMVGEMTDIMERLRWDCLESRSPSPDAKIDPAKFPRKYDRIHMSNIPDYIGGLFPVALYARPLLRENGESNLRFTVLLNPPEFRSHQDFQSEYLVLHDDNRIKDHFAMARITGYTKDEVDDDPKGKSAMLQAMRMNAGYSHLDSIDFITEGYIVWGRCPTKRLSRGKDLLSRSALEKSLQGFFLKICVPFTRPTVTMSPVYSPLNLTAFLRLIAHLADIGYPAHWLSGILADLCSGAIKTTARAPRAVITTPEHVNAVSPQLAMSTAPWAAELSTLLSIWSPLLPFGLTTPRGHLLAPTDIAEYSVSFPHFKDNSQLQLPHFILVFWKSPEEGGAAAPPPDNLLHSILREDEMSDELAELELTGLSENEMKRDIIRVFTTLNYDCKTKTVAFWSGVDAMQKLQEKEQWEAFIWRVDRRTRVTEGVKVSEGSVTMRRRWGGQAVVG</sequence>
<reference evidence="3" key="1">
    <citation type="submission" date="2023-06" db="EMBL/GenBank/DDBJ databases">
        <title>Genome-scale phylogeny and comparative genomics of the fungal order Sordariales.</title>
        <authorList>
            <consortium name="Lawrence Berkeley National Laboratory"/>
            <person name="Hensen N."/>
            <person name="Bonometti L."/>
            <person name="Westerberg I."/>
            <person name="Brannstrom I.O."/>
            <person name="Guillou S."/>
            <person name="Cros-Aarteil S."/>
            <person name="Calhoun S."/>
            <person name="Haridas S."/>
            <person name="Kuo A."/>
            <person name="Mondo S."/>
            <person name="Pangilinan J."/>
            <person name="Riley R."/>
            <person name="Labutti K."/>
            <person name="Andreopoulos B."/>
            <person name="Lipzen A."/>
            <person name="Chen C."/>
            <person name="Yanf M."/>
            <person name="Daum C."/>
            <person name="Ng V."/>
            <person name="Clum A."/>
            <person name="Steindorff A."/>
            <person name="Ohm R."/>
            <person name="Martin F."/>
            <person name="Silar P."/>
            <person name="Natvig D."/>
            <person name="Lalanne C."/>
            <person name="Gautier V."/>
            <person name="Ament-Velasquez S.L."/>
            <person name="Kruys A."/>
            <person name="Hutchinson M.I."/>
            <person name="Powell A.J."/>
            <person name="Barry K."/>
            <person name="Miller A.N."/>
            <person name="Grigoriev I.V."/>
            <person name="Debuchy R."/>
            <person name="Gladieux P."/>
            <person name="Thoren M.H."/>
            <person name="Johannesson H."/>
        </authorList>
    </citation>
    <scope>NUCLEOTIDE SEQUENCE</scope>
    <source>
        <strain evidence="3">CBS 540.89</strain>
    </source>
</reference>
<comment type="caution">
    <text evidence="3">The sequence shown here is derived from an EMBL/GenBank/DDBJ whole genome shotgun (WGS) entry which is preliminary data.</text>
</comment>
<dbReference type="InterPro" id="IPR011990">
    <property type="entry name" value="TPR-like_helical_dom_sf"/>
</dbReference>
<evidence type="ECO:0000256" key="1">
    <source>
        <dbReference type="PROSITE-ProRule" id="PRU00339"/>
    </source>
</evidence>
<organism evidence="3 4">
    <name type="scientific">Apiosordaria backusii</name>
    <dbReference type="NCBI Taxonomy" id="314023"/>
    <lineage>
        <taxon>Eukaryota</taxon>
        <taxon>Fungi</taxon>
        <taxon>Dikarya</taxon>
        <taxon>Ascomycota</taxon>
        <taxon>Pezizomycotina</taxon>
        <taxon>Sordariomycetes</taxon>
        <taxon>Sordariomycetidae</taxon>
        <taxon>Sordariales</taxon>
        <taxon>Lasiosphaeriaceae</taxon>
        <taxon>Apiosordaria</taxon>
    </lineage>
</organism>
<keyword evidence="1" id="KW-0802">TPR repeat</keyword>
<evidence type="ECO:0000259" key="2">
    <source>
        <dbReference type="Pfam" id="PF14737"/>
    </source>
</evidence>
<protein>
    <recommendedName>
        <fullName evidence="2">DUF4470 domain-containing protein</fullName>
    </recommendedName>
</protein>
<feature type="repeat" description="TPR" evidence="1">
    <location>
        <begin position="43"/>
        <end position="76"/>
    </location>
</feature>
<dbReference type="Gene3D" id="1.25.40.10">
    <property type="entry name" value="Tetratricopeptide repeat domain"/>
    <property type="match status" value="1"/>
</dbReference>
<dbReference type="PROSITE" id="PS50005">
    <property type="entry name" value="TPR"/>
    <property type="match status" value="2"/>
</dbReference>
<gene>
    <name evidence="3" type="ORF">B0T21DRAFT_376531</name>
</gene>
<proteinExistence type="predicted"/>
<accession>A0AA40A754</accession>
<dbReference type="Proteomes" id="UP001172159">
    <property type="component" value="Unassembled WGS sequence"/>
</dbReference>
<dbReference type="InterPro" id="IPR019734">
    <property type="entry name" value="TPR_rpt"/>
</dbReference>
<dbReference type="AlphaFoldDB" id="A0AA40A754"/>
<dbReference type="EMBL" id="JAUKTV010000017">
    <property type="protein sequence ID" value="KAK0710398.1"/>
    <property type="molecule type" value="Genomic_DNA"/>
</dbReference>
<evidence type="ECO:0000313" key="4">
    <source>
        <dbReference type="Proteomes" id="UP001172159"/>
    </source>
</evidence>
<dbReference type="SMART" id="SM00028">
    <property type="entry name" value="TPR"/>
    <property type="match status" value="2"/>
</dbReference>
<dbReference type="Pfam" id="PF14737">
    <property type="entry name" value="DUF4470"/>
    <property type="match status" value="1"/>
</dbReference>
<feature type="repeat" description="TPR" evidence="1">
    <location>
        <begin position="9"/>
        <end position="42"/>
    </location>
</feature>
<dbReference type="SUPFAM" id="SSF48452">
    <property type="entry name" value="TPR-like"/>
    <property type="match status" value="1"/>
</dbReference>
<keyword evidence="4" id="KW-1185">Reference proteome</keyword>
<name>A0AA40A754_9PEZI</name>
<evidence type="ECO:0000313" key="3">
    <source>
        <dbReference type="EMBL" id="KAK0710398.1"/>
    </source>
</evidence>
<dbReference type="InterPro" id="IPR027974">
    <property type="entry name" value="DUF4470"/>
</dbReference>